<protein>
    <submittedName>
        <fullName evidence="2">Predicted protein</fullName>
    </submittedName>
</protein>
<feature type="region of interest" description="Disordered" evidence="1">
    <location>
        <begin position="1"/>
        <end position="28"/>
    </location>
</feature>
<dbReference type="Proteomes" id="UP000008694">
    <property type="component" value="Unassembled WGS sequence"/>
</dbReference>
<dbReference type="EMBL" id="GL348713">
    <property type="protein sequence ID" value="EFH69205.1"/>
    <property type="molecule type" value="Genomic_DNA"/>
</dbReference>
<evidence type="ECO:0000313" key="2">
    <source>
        <dbReference type="EMBL" id="EFH69205.1"/>
    </source>
</evidence>
<dbReference type="Gramene" id="scaffold_101931.1">
    <property type="protein sequence ID" value="scaffold_101931.1"/>
    <property type="gene ID" value="scaffold_101931.1"/>
</dbReference>
<reference evidence="3" key="1">
    <citation type="journal article" date="2011" name="Nat. Genet.">
        <title>The Arabidopsis lyrata genome sequence and the basis of rapid genome size change.</title>
        <authorList>
            <person name="Hu T.T."/>
            <person name="Pattyn P."/>
            <person name="Bakker E.G."/>
            <person name="Cao J."/>
            <person name="Cheng J.-F."/>
            <person name="Clark R.M."/>
            <person name="Fahlgren N."/>
            <person name="Fawcett J.A."/>
            <person name="Grimwood J."/>
            <person name="Gundlach H."/>
            <person name="Haberer G."/>
            <person name="Hollister J.D."/>
            <person name="Ossowski S."/>
            <person name="Ottilar R.P."/>
            <person name="Salamov A.A."/>
            <person name="Schneeberger K."/>
            <person name="Spannagl M."/>
            <person name="Wang X."/>
            <person name="Yang L."/>
            <person name="Nasrallah M.E."/>
            <person name="Bergelson J."/>
            <person name="Carrington J.C."/>
            <person name="Gaut B.S."/>
            <person name="Schmutz J."/>
            <person name="Mayer K.F.X."/>
            <person name="Van de Peer Y."/>
            <person name="Grigoriev I.V."/>
            <person name="Nordborg M."/>
            <person name="Weigel D."/>
            <person name="Guo Y.-L."/>
        </authorList>
    </citation>
    <scope>NUCLEOTIDE SEQUENCE [LARGE SCALE GENOMIC DNA]</scope>
    <source>
        <strain evidence="3">cv. MN47</strain>
    </source>
</reference>
<accession>D7KFE3</accession>
<organism evidence="3">
    <name type="scientific">Arabidopsis lyrata subsp. lyrata</name>
    <name type="common">Lyre-leaved rock-cress</name>
    <dbReference type="NCBI Taxonomy" id="81972"/>
    <lineage>
        <taxon>Eukaryota</taxon>
        <taxon>Viridiplantae</taxon>
        <taxon>Streptophyta</taxon>
        <taxon>Embryophyta</taxon>
        <taxon>Tracheophyta</taxon>
        <taxon>Spermatophyta</taxon>
        <taxon>Magnoliopsida</taxon>
        <taxon>eudicotyledons</taxon>
        <taxon>Gunneridae</taxon>
        <taxon>Pentapetalae</taxon>
        <taxon>rosids</taxon>
        <taxon>malvids</taxon>
        <taxon>Brassicales</taxon>
        <taxon>Brassicaceae</taxon>
        <taxon>Camelineae</taxon>
        <taxon>Arabidopsis</taxon>
    </lineage>
</organism>
<sequence length="75" mass="8656">MSVIKRRDCWSKQQRSSSSSPAKKKWRTHVMGAPSSDDFRIYLDNPSSEYSITGTVWQTPSRNISVNRRSRSTSF</sequence>
<evidence type="ECO:0000256" key="1">
    <source>
        <dbReference type="SAM" id="MobiDB-lite"/>
    </source>
</evidence>
<feature type="compositionally biased region" description="Low complexity" evidence="1">
    <location>
        <begin position="11"/>
        <end position="21"/>
    </location>
</feature>
<gene>
    <name evidence="2" type="ORF">ARALYDRAFT_889137</name>
</gene>
<feature type="compositionally biased region" description="Basic and acidic residues" evidence="1">
    <location>
        <begin position="1"/>
        <end position="10"/>
    </location>
</feature>
<evidence type="ECO:0000313" key="3">
    <source>
        <dbReference type="Proteomes" id="UP000008694"/>
    </source>
</evidence>
<proteinExistence type="predicted"/>
<name>D7KFE3_ARALL</name>
<dbReference type="AlphaFoldDB" id="D7KFE3"/>
<keyword evidence="3" id="KW-1185">Reference proteome</keyword>
<dbReference type="HOGENOM" id="CLU_2674435_0_0_1"/>